<gene>
    <name evidence="1" type="ORF">PXEA_LOCUS20602</name>
</gene>
<organism evidence="1 2">
    <name type="scientific">Protopolystoma xenopodis</name>
    <dbReference type="NCBI Taxonomy" id="117903"/>
    <lineage>
        <taxon>Eukaryota</taxon>
        <taxon>Metazoa</taxon>
        <taxon>Spiralia</taxon>
        <taxon>Lophotrochozoa</taxon>
        <taxon>Platyhelminthes</taxon>
        <taxon>Monogenea</taxon>
        <taxon>Polyopisthocotylea</taxon>
        <taxon>Polystomatidea</taxon>
        <taxon>Polystomatidae</taxon>
        <taxon>Protopolystoma</taxon>
    </lineage>
</organism>
<dbReference type="Proteomes" id="UP000784294">
    <property type="component" value="Unassembled WGS sequence"/>
</dbReference>
<reference evidence="1" key="1">
    <citation type="submission" date="2018-11" db="EMBL/GenBank/DDBJ databases">
        <authorList>
            <consortium name="Pathogen Informatics"/>
        </authorList>
    </citation>
    <scope>NUCLEOTIDE SEQUENCE</scope>
</reference>
<accession>A0A448X3M1</accession>
<name>A0A448X3M1_9PLAT</name>
<keyword evidence="2" id="KW-1185">Reference proteome</keyword>
<dbReference type="AlphaFoldDB" id="A0A448X3M1"/>
<evidence type="ECO:0000313" key="1">
    <source>
        <dbReference type="EMBL" id="VEL27162.1"/>
    </source>
</evidence>
<sequence>MSLLTSLGNPSSYQKAELKPEDLITACNFNQEIRRLEASVNTRATTLQQMGEMITRLQRDLLSTKLECKRLVYELSESNRTSSMAISAANRRASMAEARVRDLGRKTCQLRRELKEAVAVALATNRTQGTSWACTEWSQLRNKYLEASSSCSQISSYRVCDRASSPIFAKRNQPVV</sequence>
<evidence type="ECO:0008006" key="3">
    <source>
        <dbReference type="Google" id="ProtNLM"/>
    </source>
</evidence>
<proteinExistence type="predicted"/>
<comment type="caution">
    <text evidence="1">The sequence shown here is derived from an EMBL/GenBank/DDBJ whole genome shotgun (WGS) entry which is preliminary data.</text>
</comment>
<evidence type="ECO:0000313" key="2">
    <source>
        <dbReference type="Proteomes" id="UP000784294"/>
    </source>
</evidence>
<dbReference type="EMBL" id="CAAALY010085311">
    <property type="protein sequence ID" value="VEL27162.1"/>
    <property type="molecule type" value="Genomic_DNA"/>
</dbReference>
<protein>
    <recommendedName>
        <fullName evidence="3">Tektin</fullName>
    </recommendedName>
</protein>